<dbReference type="EMBL" id="QSLN01000005">
    <property type="protein sequence ID" value="RDV83456.1"/>
    <property type="molecule type" value="Genomic_DNA"/>
</dbReference>
<dbReference type="SUPFAM" id="SSF88946">
    <property type="entry name" value="Sigma2 domain of RNA polymerase sigma factors"/>
    <property type="match status" value="1"/>
</dbReference>
<dbReference type="PANTHER" id="PTHR30603">
    <property type="entry name" value="RNA POLYMERASE SIGMA FACTOR RPO"/>
    <property type="match status" value="1"/>
</dbReference>
<organism evidence="9 10">
    <name type="scientific">Ammonifex thiophilus</name>
    <dbReference type="NCBI Taxonomy" id="444093"/>
    <lineage>
        <taxon>Bacteria</taxon>
        <taxon>Bacillati</taxon>
        <taxon>Bacillota</taxon>
        <taxon>Clostridia</taxon>
        <taxon>Thermoanaerobacterales</taxon>
        <taxon>Thermoanaerobacteraceae</taxon>
        <taxon>Ammonifex</taxon>
    </lineage>
</organism>
<dbReference type="PROSITE" id="PS00716">
    <property type="entry name" value="SIGMA70_2"/>
    <property type="match status" value="1"/>
</dbReference>
<comment type="caution">
    <text evidence="9">The sequence shown here is derived from an EMBL/GenBank/DDBJ whole genome shotgun (WGS) entry which is preliminary data.</text>
</comment>
<evidence type="ECO:0000256" key="2">
    <source>
        <dbReference type="ARBA" id="ARBA00022969"/>
    </source>
</evidence>
<dbReference type="PANTHER" id="PTHR30603:SF17">
    <property type="entry name" value="RNA POLYMERASE SIGMA-G FACTOR"/>
    <property type="match status" value="1"/>
</dbReference>
<dbReference type="InterPro" id="IPR007630">
    <property type="entry name" value="RNA_pol_sigma70_r4"/>
</dbReference>
<evidence type="ECO:0000256" key="4">
    <source>
        <dbReference type="ARBA" id="ARBA00023082"/>
    </source>
</evidence>
<dbReference type="Pfam" id="PF04542">
    <property type="entry name" value="Sigma70_r2"/>
    <property type="match status" value="1"/>
</dbReference>
<evidence type="ECO:0000313" key="10">
    <source>
        <dbReference type="Proteomes" id="UP000256329"/>
    </source>
</evidence>
<dbReference type="InterPro" id="IPR036388">
    <property type="entry name" value="WH-like_DNA-bd_sf"/>
</dbReference>
<dbReference type="Gene3D" id="1.20.120.1810">
    <property type="match status" value="1"/>
</dbReference>
<dbReference type="InterPro" id="IPR007627">
    <property type="entry name" value="RNA_pol_sigma70_r2"/>
</dbReference>
<keyword evidence="3 7" id="KW-0805">Transcription regulation</keyword>
<dbReference type="InterPro" id="IPR007624">
    <property type="entry name" value="RNA_pol_sigma70_r3"/>
</dbReference>
<comment type="function">
    <text evidence="7">Sigma factors are initiation factors that promote the attachment of RNA polymerase to specific initiation sites and are then released.</text>
</comment>
<dbReference type="InterPro" id="IPR000943">
    <property type="entry name" value="RNA_pol_sigma70"/>
</dbReference>
<dbReference type="SUPFAM" id="SSF88659">
    <property type="entry name" value="Sigma3 and sigma4 domains of RNA polymerase sigma factors"/>
    <property type="match status" value="2"/>
</dbReference>
<dbReference type="GO" id="GO:0006352">
    <property type="term" value="P:DNA-templated transcription initiation"/>
    <property type="evidence" value="ECO:0007669"/>
    <property type="project" value="InterPro"/>
</dbReference>
<dbReference type="AlphaFoldDB" id="A0A3D8P606"/>
<proteinExistence type="inferred from homology"/>
<keyword evidence="2" id="KW-0749">Sporulation</keyword>
<gene>
    <name evidence="9" type="ORF">DXX99_05590</name>
</gene>
<keyword evidence="5 7" id="KW-0238">DNA-binding</keyword>
<dbReference type="PRINTS" id="PR00046">
    <property type="entry name" value="SIGMA70FCT"/>
</dbReference>
<dbReference type="GO" id="GO:0016987">
    <property type="term" value="F:sigma factor activity"/>
    <property type="evidence" value="ECO:0007669"/>
    <property type="project" value="UniProtKB-KW"/>
</dbReference>
<dbReference type="NCBIfam" id="TIGR02980">
    <property type="entry name" value="SigBFG"/>
    <property type="match status" value="1"/>
</dbReference>
<dbReference type="Proteomes" id="UP000256329">
    <property type="component" value="Unassembled WGS sequence"/>
</dbReference>
<feature type="domain" description="HTH cro/C1-type" evidence="8">
    <location>
        <begin position="239"/>
        <end position="263"/>
    </location>
</feature>
<dbReference type="PROSITE" id="PS00715">
    <property type="entry name" value="SIGMA70_1"/>
    <property type="match status" value="1"/>
</dbReference>
<evidence type="ECO:0000256" key="5">
    <source>
        <dbReference type="ARBA" id="ARBA00023125"/>
    </source>
</evidence>
<dbReference type="InterPro" id="IPR014322">
    <property type="entry name" value="RNA_pol_sigma-B/F/G"/>
</dbReference>
<dbReference type="InterPro" id="IPR013325">
    <property type="entry name" value="RNA_pol_sigma_r2"/>
</dbReference>
<dbReference type="GO" id="GO:0030435">
    <property type="term" value="P:sporulation resulting in formation of a cellular spore"/>
    <property type="evidence" value="ECO:0007669"/>
    <property type="project" value="UniProtKB-KW"/>
</dbReference>
<dbReference type="Pfam" id="PF04545">
    <property type="entry name" value="Sigma70_r4"/>
    <property type="match status" value="1"/>
</dbReference>
<comment type="similarity">
    <text evidence="1 7">Belongs to the sigma-70 factor family.</text>
</comment>
<accession>A0A3D8P606</accession>
<keyword evidence="6 7" id="KW-0804">Transcription</keyword>
<dbReference type="Gene3D" id="1.10.10.10">
    <property type="entry name" value="Winged helix-like DNA-binding domain superfamily/Winged helix DNA-binding domain"/>
    <property type="match status" value="2"/>
</dbReference>
<evidence type="ECO:0000256" key="7">
    <source>
        <dbReference type="RuleBase" id="RU362124"/>
    </source>
</evidence>
<keyword evidence="10" id="KW-1185">Reference proteome</keyword>
<dbReference type="Pfam" id="PF04539">
    <property type="entry name" value="Sigma70_r3"/>
    <property type="match status" value="1"/>
</dbReference>
<name>A0A3D8P606_9THEO</name>
<keyword evidence="4 7" id="KW-0731">Sigma factor</keyword>
<dbReference type="CDD" id="cd06171">
    <property type="entry name" value="Sigma70_r4"/>
    <property type="match status" value="1"/>
</dbReference>
<dbReference type="PROSITE" id="PS50943">
    <property type="entry name" value="HTH_CROC1"/>
    <property type="match status" value="1"/>
</dbReference>
<protein>
    <recommendedName>
        <fullName evidence="7">RNA polymerase sigma factor</fullName>
    </recommendedName>
</protein>
<evidence type="ECO:0000259" key="8">
    <source>
        <dbReference type="PROSITE" id="PS50943"/>
    </source>
</evidence>
<evidence type="ECO:0000256" key="6">
    <source>
        <dbReference type="ARBA" id="ARBA00023163"/>
    </source>
</evidence>
<dbReference type="InterPro" id="IPR014284">
    <property type="entry name" value="RNA_pol_sigma-70_dom"/>
</dbReference>
<reference evidence="9 10" key="1">
    <citation type="submission" date="2018-08" db="EMBL/GenBank/DDBJ databases">
        <title>Form III RuBisCO-mediated autotrophy in Thermodesulfobium bacteria.</title>
        <authorList>
            <person name="Toshchakov S.V."/>
            <person name="Kublanov I.V."/>
            <person name="Frolov E."/>
            <person name="Bonch-Osmolovskaya E.A."/>
            <person name="Tourova T.P."/>
            <person name="Chernych N.A."/>
            <person name="Lebedinsky A.V."/>
        </authorList>
    </citation>
    <scope>NUCLEOTIDE SEQUENCE [LARGE SCALE GENOMIC DNA]</scope>
    <source>
        <strain evidence="9 10">SR</strain>
    </source>
</reference>
<dbReference type="InterPro" id="IPR013324">
    <property type="entry name" value="RNA_pol_sigma_r3/r4-like"/>
</dbReference>
<dbReference type="GO" id="GO:0003677">
    <property type="term" value="F:DNA binding"/>
    <property type="evidence" value="ECO:0007669"/>
    <property type="project" value="UniProtKB-KW"/>
</dbReference>
<evidence type="ECO:0000256" key="3">
    <source>
        <dbReference type="ARBA" id="ARBA00023015"/>
    </source>
</evidence>
<sequence length="274" mass="30557">MRSRWSPGRGRGRGSLCGRSSVRLPRGRVLPGKGLLDPKATRTLLLRAQKGDSQAREILVKANLGLVGKVVRRFVGQGREGEDLFQVGCIGLLKAIDRFDLQRGTCFSTYAVATILGEIRRFLRDDGMLKVSRSLKETSRRVIRTRANLKAALGREPSVAEIADSLGIAVEEVVMALEAGKAPAFLQEPLAGEGEEALCWEDCLSSEKEEGWLEALTLKESLRRLPAREREVIWWRFFAGYTQEEVARELGISQAQVSRLERNALQKLREELEA</sequence>
<dbReference type="NCBIfam" id="TIGR02937">
    <property type="entry name" value="sigma70-ECF"/>
    <property type="match status" value="1"/>
</dbReference>
<evidence type="ECO:0000256" key="1">
    <source>
        <dbReference type="ARBA" id="ARBA00007788"/>
    </source>
</evidence>
<evidence type="ECO:0000313" key="9">
    <source>
        <dbReference type="EMBL" id="RDV83456.1"/>
    </source>
</evidence>
<dbReference type="OrthoDB" id="9809557at2"/>
<dbReference type="InterPro" id="IPR001387">
    <property type="entry name" value="Cro/C1-type_HTH"/>
</dbReference>
<dbReference type="InterPro" id="IPR050239">
    <property type="entry name" value="Sigma-70_RNA_pol_init_factors"/>
</dbReference>